<keyword evidence="2" id="KW-1185">Reference proteome</keyword>
<gene>
    <name evidence="1" type="ORF">XAT740_LOCUS34231</name>
</gene>
<proteinExistence type="predicted"/>
<dbReference type="Proteomes" id="UP000663828">
    <property type="component" value="Unassembled WGS sequence"/>
</dbReference>
<evidence type="ECO:0000313" key="1">
    <source>
        <dbReference type="EMBL" id="CAF1402642.1"/>
    </source>
</evidence>
<comment type="caution">
    <text evidence="1">The sequence shown here is derived from an EMBL/GenBank/DDBJ whole genome shotgun (WGS) entry which is preliminary data.</text>
</comment>
<dbReference type="EMBL" id="CAJNOR010003328">
    <property type="protein sequence ID" value="CAF1402642.1"/>
    <property type="molecule type" value="Genomic_DNA"/>
</dbReference>
<evidence type="ECO:0000313" key="2">
    <source>
        <dbReference type="Proteomes" id="UP000663828"/>
    </source>
</evidence>
<reference evidence="1" key="1">
    <citation type="submission" date="2021-02" db="EMBL/GenBank/DDBJ databases">
        <authorList>
            <person name="Nowell W R."/>
        </authorList>
    </citation>
    <scope>NUCLEOTIDE SEQUENCE</scope>
</reference>
<name>A0A815L0I7_ADIRI</name>
<protein>
    <submittedName>
        <fullName evidence="1">Uncharacterized protein</fullName>
    </submittedName>
</protein>
<accession>A0A815L0I7</accession>
<dbReference type="AlphaFoldDB" id="A0A815L0I7"/>
<sequence>MAYVYNTVINVDGISDQTTFLPCCNTSIAVDYQPQHFQEVYYAPEPPPEIQVVRQRLPDPPPDVIERVVVVPQPKKYVYQVVEVPTKPPPVIQERVVHQTPNAPLCGGTYHVKVPPKTTGQQTRLVKSTSGVVSGAPNLIPSTSGVVSGALNLIPSTSFTQPSKVVYTSSPPPTINY</sequence>
<organism evidence="1 2">
    <name type="scientific">Adineta ricciae</name>
    <name type="common">Rotifer</name>
    <dbReference type="NCBI Taxonomy" id="249248"/>
    <lineage>
        <taxon>Eukaryota</taxon>
        <taxon>Metazoa</taxon>
        <taxon>Spiralia</taxon>
        <taxon>Gnathifera</taxon>
        <taxon>Rotifera</taxon>
        <taxon>Eurotatoria</taxon>
        <taxon>Bdelloidea</taxon>
        <taxon>Adinetida</taxon>
        <taxon>Adinetidae</taxon>
        <taxon>Adineta</taxon>
    </lineage>
</organism>